<protein>
    <submittedName>
        <fullName evidence="1 2">Uncharacterized protein</fullName>
    </submittedName>
</protein>
<evidence type="ECO:0000313" key="1">
    <source>
        <dbReference type="EMBL" id="KRH63958.1"/>
    </source>
</evidence>
<proteinExistence type="predicted"/>
<dbReference type="EnsemblPlants" id="KRH63958">
    <property type="protein sequence ID" value="KRH63958"/>
    <property type="gene ID" value="GLYMA_04G207100"/>
</dbReference>
<dbReference type="InParanoid" id="K7KLC8"/>
<dbReference type="AlphaFoldDB" id="K7KLC8"/>
<dbReference type="EMBL" id="CM000837">
    <property type="protein sequence ID" value="KRH63958.1"/>
    <property type="molecule type" value="Genomic_DNA"/>
</dbReference>
<gene>
    <name evidence="1" type="ORF">GLYMA_04G207100</name>
</gene>
<evidence type="ECO:0000313" key="3">
    <source>
        <dbReference type="Proteomes" id="UP000008827"/>
    </source>
</evidence>
<organism evidence="2">
    <name type="scientific">Glycine max</name>
    <name type="common">Soybean</name>
    <name type="synonym">Glycine hispida</name>
    <dbReference type="NCBI Taxonomy" id="3847"/>
    <lineage>
        <taxon>Eukaryota</taxon>
        <taxon>Viridiplantae</taxon>
        <taxon>Streptophyta</taxon>
        <taxon>Embryophyta</taxon>
        <taxon>Tracheophyta</taxon>
        <taxon>Spermatophyta</taxon>
        <taxon>Magnoliopsida</taxon>
        <taxon>eudicotyledons</taxon>
        <taxon>Gunneridae</taxon>
        <taxon>Pentapetalae</taxon>
        <taxon>rosids</taxon>
        <taxon>fabids</taxon>
        <taxon>Fabales</taxon>
        <taxon>Fabaceae</taxon>
        <taxon>Papilionoideae</taxon>
        <taxon>50 kb inversion clade</taxon>
        <taxon>NPAAA clade</taxon>
        <taxon>indigoferoid/millettioid clade</taxon>
        <taxon>Phaseoleae</taxon>
        <taxon>Glycine</taxon>
        <taxon>Glycine subgen. Soja</taxon>
    </lineage>
</organism>
<accession>K7KLC8</accession>
<reference evidence="1 2" key="1">
    <citation type="journal article" date="2010" name="Nature">
        <title>Genome sequence of the palaeopolyploid soybean.</title>
        <authorList>
            <person name="Schmutz J."/>
            <person name="Cannon S.B."/>
            <person name="Schlueter J."/>
            <person name="Ma J."/>
            <person name="Mitros T."/>
            <person name="Nelson W."/>
            <person name="Hyten D.L."/>
            <person name="Song Q."/>
            <person name="Thelen J.J."/>
            <person name="Cheng J."/>
            <person name="Xu D."/>
            <person name="Hellsten U."/>
            <person name="May G.D."/>
            <person name="Yu Y."/>
            <person name="Sakurai T."/>
            <person name="Umezawa T."/>
            <person name="Bhattacharyya M.K."/>
            <person name="Sandhu D."/>
            <person name="Valliyodan B."/>
            <person name="Lindquist E."/>
            <person name="Peto M."/>
            <person name="Grant D."/>
            <person name="Shu S."/>
            <person name="Goodstein D."/>
            <person name="Barry K."/>
            <person name="Futrell-Griggs M."/>
            <person name="Abernathy B."/>
            <person name="Du J."/>
            <person name="Tian Z."/>
            <person name="Zhu L."/>
            <person name="Gill N."/>
            <person name="Joshi T."/>
            <person name="Libault M."/>
            <person name="Sethuraman A."/>
            <person name="Zhang X.-C."/>
            <person name="Shinozaki K."/>
            <person name="Nguyen H.T."/>
            <person name="Wing R.A."/>
            <person name="Cregan P."/>
            <person name="Specht J."/>
            <person name="Grimwood J."/>
            <person name="Rokhsar D."/>
            <person name="Stacey G."/>
            <person name="Shoemaker R.C."/>
            <person name="Jackson S.A."/>
        </authorList>
    </citation>
    <scope>NUCLEOTIDE SEQUENCE [LARGE SCALE GENOMIC DNA]</scope>
    <source>
        <strain evidence="2">cv. Williams 82</strain>
        <tissue evidence="1">Callus</tissue>
    </source>
</reference>
<reference evidence="1" key="3">
    <citation type="submission" date="2018-07" db="EMBL/GenBank/DDBJ databases">
        <title>WGS assembly of Glycine max.</title>
        <authorList>
            <person name="Schmutz J."/>
            <person name="Cannon S."/>
            <person name="Schlueter J."/>
            <person name="Ma J."/>
            <person name="Mitros T."/>
            <person name="Nelson W."/>
            <person name="Hyten D."/>
            <person name="Song Q."/>
            <person name="Thelen J."/>
            <person name="Cheng J."/>
            <person name="Xu D."/>
            <person name="Hellsten U."/>
            <person name="May G."/>
            <person name="Yu Y."/>
            <person name="Sakurai T."/>
            <person name="Umezawa T."/>
            <person name="Bhattacharyya M."/>
            <person name="Sandhu D."/>
            <person name="Valliyodan B."/>
            <person name="Lindquist E."/>
            <person name="Peto M."/>
            <person name="Grant D."/>
            <person name="Shu S."/>
            <person name="Goodstein D."/>
            <person name="Barry K."/>
            <person name="Futrell-Griggs M."/>
            <person name="Abernathy B."/>
            <person name="Du J."/>
            <person name="Tian Z."/>
            <person name="Zhu L."/>
            <person name="Gill N."/>
            <person name="Joshi T."/>
            <person name="Libault M."/>
            <person name="Sethuraman A."/>
            <person name="Zhang X."/>
            <person name="Shinozaki K."/>
            <person name="Nguyen H."/>
            <person name="Wing R."/>
            <person name="Cregan P."/>
            <person name="Specht J."/>
            <person name="Grimwood J."/>
            <person name="Rokhsar D."/>
            <person name="Stacey G."/>
            <person name="Shoemaker R."/>
            <person name="Jackson S."/>
        </authorList>
    </citation>
    <scope>NUCLEOTIDE SEQUENCE</scope>
    <source>
        <tissue evidence="1">Callus</tissue>
    </source>
</reference>
<evidence type="ECO:0000313" key="2">
    <source>
        <dbReference type="EnsemblPlants" id="KRH63958"/>
    </source>
</evidence>
<keyword evidence="3" id="KW-1185">Reference proteome</keyword>
<reference evidence="2" key="2">
    <citation type="submission" date="2018-02" db="UniProtKB">
        <authorList>
            <consortium name="EnsemblPlants"/>
        </authorList>
    </citation>
    <scope>IDENTIFICATION</scope>
    <source>
        <strain evidence="2">Williams 82</strain>
    </source>
</reference>
<dbReference type="Gramene" id="KRH63958">
    <property type="protein sequence ID" value="KRH63958"/>
    <property type="gene ID" value="GLYMA_04G207100"/>
</dbReference>
<dbReference type="HOGENOM" id="CLU_2676005_0_0_1"/>
<dbReference type="PaxDb" id="3847-GLYMA04G38441.1"/>
<dbReference type="Proteomes" id="UP000008827">
    <property type="component" value="Chromosome 4"/>
</dbReference>
<sequence length="75" mass="8849">MLPLSSLWICKQLLKFQKPSLGKLDWIRRRISFLLLSVESHSSNRDFEIGNAKETRKRERESSKINDKYLTNLGK</sequence>
<name>K7KLC8_SOYBN</name>